<protein>
    <submittedName>
        <fullName evidence="2">Uncharacterized protein</fullName>
    </submittedName>
</protein>
<name>A0AA40G6F3_9HYME</name>
<gene>
    <name evidence="2" type="ORF">K0M31_016034</name>
</gene>
<dbReference type="AlphaFoldDB" id="A0AA40G6F3"/>
<organism evidence="2 3">
    <name type="scientific">Melipona bicolor</name>
    <dbReference type="NCBI Taxonomy" id="60889"/>
    <lineage>
        <taxon>Eukaryota</taxon>
        <taxon>Metazoa</taxon>
        <taxon>Ecdysozoa</taxon>
        <taxon>Arthropoda</taxon>
        <taxon>Hexapoda</taxon>
        <taxon>Insecta</taxon>
        <taxon>Pterygota</taxon>
        <taxon>Neoptera</taxon>
        <taxon>Endopterygota</taxon>
        <taxon>Hymenoptera</taxon>
        <taxon>Apocrita</taxon>
        <taxon>Aculeata</taxon>
        <taxon>Apoidea</taxon>
        <taxon>Anthophila</taxon>
        <taxon>Apidae</taxon>
        <taxon>Melipona</taxon>
    </lineage>
</organism>
<dbReference type="EMBL" id="JAHYIQ010000005">
    <property type="protein sequence ID" value="KAK1131886.1"/>
    <property type="molecule type" value="Genomic_DNA"/>
</dbReference>
<feature type="region of interest" description="Disordered" evidence="1">
    <location>
        <begin position="1"/>
        <end position="34"/>
    </location>
</feature>
<feature type="compositionally biased region" description="Basic and acidic residues" evidence="1">
    <location>
        <begin position="12"/>
        <end position="23"/>
    </location>
</feature>
<accession>A0AA40G6F3</accession>
<evidence type="ECO:0000313" key="2">
    <source>
        <dbReference type="EMBL" id="KAK1131886.1"/>
    </source>
</evidence>
<dbReference type="Proteomes" id="UP001177670">
    <property type="component" value="Unassembled WGS sequence"/>
</dbReference>
<sequence length="333" mass="37110">MEKKGITTPTREGWRRERGEPQRGTDPTQLRAPSWYSQLSGCARRYFSSPVSSPSPSTEKFAFDWTTGAIKAERHKLPDEKEARGSASGNVVKGKKGGASRDKVSKPAAFDPTKEKPVGARHPTTFSGQTRAEAKPRFLRWTGKYLEWGFNVFVLAEPSHLHNAVSTAWVAMPPRCGRRGGSRQTGGIALWEKAKRRDVETRPGAYSRDVVSRLWKRVTRKVNSLSDSLVGSILLCQGICHCPLDEICEWLPCSTFSSTNAAMTKSALLAKVDKPRRTNSLASKVFKPRGFGIGFLLVRSTKKVYHAKVNTREELVQRIYNASNEMKANSRNN</sequence>
<reference evidence="2" key="1">
    <citation type="submission" date="2021-10" db="EMBL/GenBank/DDBJ databases">
        <title>Melipona bicolor Genome sequencing and assembly.</title>
        <authorList>
            <person name="Araujo N.S."/>
            <person name="Arias M.C."/>
        </authorList>
    </citation>
    <scope>NUCLEOTIDE SEQUENCE</scope>
    <source>
        <strain evidence="2">USP_2M_L1-L4_2017</strain>
        <tissue evidence="2">Whole body</tissue>
    </source>
</reference>
<proteinExistence type="predicted"/>
<keyword evidence="3" id="KW-1185">Reference proteome</keyword>
<comment type="caution">
    <text evidence="2">The sequence shown here is derived from an EMBL/GenBank/DDBJ whole genome shotgun (WGS) entry which is preliminary data.</text>
</comment>
<evidence type="ECO:0000256" key="1">
    <source>
        <dbReference type="SAM" id="MobiDB-lite"/>
    </source>
</evidence>
<feature type="compositionally biased region" description="Basic and acidic residues" evidence="1">
    <location>
        <begin position="73"/>
        <end position="84"/>
    </location>
</feature>
<feature type="region of interest" description="Disordered" evidence="1">
    <location>
        <begin position="73"/>
        <end position="130"/>
    </location>
</feature>
<evidence type="ECO:0000313" key="3">
    <source>
        <dbReference type="Proteomes" id="UP001177670"/>
    </source>
</evidence>